<accession>A0ABR7X537</accession>
<gene>
    <name evidence="1" type="ORF">IDJ75_09985</name>
</gene>
<proteinExistence type="predicted"/>
<comment type="caution">
    <text evidence="1">The sequence shown here is derived from an EMBL/GenBank/DDBJ whole genome shotgun (WGS) entry which is preliminary data.</text>
</comment>
<organism evidence="1 2">
    <name type="scientific">Mucilaginibacter rigui</name>
    <dbReference type="NCBI Taxonomy" id="534635"/>
    <lineage>
        <taxon>Bacteria</taxon>
        <taxon>Pseudomonadati</taxon>
        <taxon>Bacteroidota</taxon>
        <taxon>Sphingobacteriia</taxon>
        <taxon>Sphingobacteriales</taxon>
        <taxon>Sphingobacteriaceae</taxon>
        <taxon>Mucilaginibacter</taxon>
    </lineage>
</organism>
<protein>
    <recommendedName>
        <fullName evidence="3">Transposase IS204/IS1001/IS1096/IS1165 zinc-finger domain-containing protein</fullName>
    </recommendedName>
</protein>
<name>A0ABR7X537_9SPHI</name>
<sequence length="68" mass="8075">MELIFNEQKAKPQIDATAKQKVSCPRCGRSGCERVKRGSIVKIFLPWLKLRRYQCHGCLRYFYRLKNL</sequence>
<evidence type="ECO:0000313" key="1">
    <source>
        <dbReference type="EMBL" id="MBD1385606.1"/>
    </source>
</evidence>
<evidence type="ECO:0008006" key="3">
    <source>
        <dbReference type="Google" id="ProtNLM"/>
    </source>
</evidence>
<reference evidence="1 2" key="1">
    <citation type="submission" date="2020-09" db="EMBL/GenBank/DDBJ databases">
        <title>Novel species of Mucilaginibacter isolated from a glacier on the Tibetan Plateau.</title>
        <authorList>
            <person name="Liu Q."/>
            <person name="Xin Y.-H."/>
        </authorList>
    </citation>
    <scope>NUCLEOTIDE SEQUENCE [LARGE SCALE GENOMIC DNA]</scope>
    <source>
        <strain evidence="1 2">CGMCC 1.13878</strain>
    </source>
</reference>
<dbReference type="Proteomes" id="UP000618754">
    <property type="component" value="Unassembled WGS sequence"/>
</dbReference>
<keyword evidence="2" id="KW-1185">Reference proteome</keyword>
<dbReference type="EMBL" id="JACWMW010000002">
    <property type="protein sequence ID" value="MBD1385606.1"/>
    <property type="molecule type" value="Genomic_DNA"/>
</dbReference>
<evidence type="ECO:0000313" key="2">
    <source>
        <dbReference type="Proteomes" id="UP000618754"/>
    </source>
</evidence>